<keyword evidence="3" id="KW-1185">Reference proteome</keyword>
<accession>A0AAV4HXN4</accession>
<reference evidence="2 3" key="1">
    <citation type="journal article" date="2021" name="Elife">
        <title>Chloroplast acquisition without the gene transfer in kleptoplastic sea slugs, Plakobranchus ocellatus.</title>
        <authorList>
            <person name="Maeda T."/>
            <person name="Takahashi S."/>
            <person name="Yoshida T."/>
            <person name="Shimamura S."/>
            <person name="Takaki Y."/>
            <person name="Nagai Y."/>
            <person name="Toyoda A."/>
            <person name="Suzuki Y."/>
            <person name="Arimoto A."/>
            <person name="Ishii H."/>
            <person name="Satoh N."/>
            <person name="Nishiyama T."/>
            <person name="Hasebe M."/>
            <person name="Maruyama T."/>
            <person name="Minagawa J."/>
            <person name="Obokata J."/>
            <person name="Shigenobu S."/>
        </authorList>
    </citation>
    <scope>NUCLEOTIDE SEQUENCE [LARGE SCALE GENOMIC DNA]</scope>
</reference>
<sequence length="78" mass="8756">MMSKFTAVLALLLVLGSLVSQVEAAETTVCLIVKFFNSVMLGKYSEIKIWTMLSNAEHDYQKETTATQSSRFGYQERA</sequence>
<dbReference type="AlphaFoldDB" id="A0AAV4HXN4"/>
<dbReference type="EMBL" id="BMAT01009206">
    <property type="protein sequence ID" value="GFS01266.1"/>
    <property type="molecule type" value="Genomic_DNA"/>
</dbReference>
<organism evidence="2 3">
    <name type="scientific">Elysia marginata</name>
    <dbReference type="NCBI Taxonomy" id="1093978"/>
    <lineage>
        <taxon>Eukaryota</taxon>
        <taxon>Metazoa</taxon>
        <taxon>Spiralia</taxon>
        <taxon>Lophotrochozoa</taxon>
        <taxon>Mollusca</taxon>
        <taxon>Gastropoda</taxon>
        <taxon>Heterobranchia</taxon>
        <taxon>Euthyneura</taxon>
        <taxon>Panpulmonata</taxon>
        <taxon>Sacoglossa</taxon>
        <taxon>Placobranchoidea</taxon>
        <taxon>Plakobranchidae</taxon>
        <taxon>Elysia</taxon>
    </lineage>
</organism>
<gene>
    <name evidence="2" type="ORF">ElyMa_004576700</name>
</gene>
<dbReference type="Proteomes" id="UP000762676">
    <property type="component" value="Unassembled WGS sequence"/>
</dbReference>
<evidence type="ECO:0000256" key="1">
    <source>
        <dbReference type="SAM" id="SignalP"/>
    </source>
</evidence>
<keyword evidence="1" id="KW-0732">Signal</keyword>
<proteinExistence type="predicted"/>
<comment type="caution">
    <text evidence="2">The sequence shown here is derived from an EMBL/GenBank/DDBJ whole genome shotgun (WGS) entry which is preliminary data.</text>
</comment>
<evidence type="ECO:0000313" key="3">
    <source>
        <dbReference type="Proteomes" id="UP000762676"/>
    </source>
</evidence>
<protein>
    <submittedName>
        <fullName evidence="2">Uncharacterized protein</fullName>
    </submittedName>
</protein>
<name>A0AAV4HXN4_9GAST</name>
<feature type="signal peptide" evidence="1">
    <location>
        <begin position="1"/>
        <end position="24"/>
    </location>
</feature>
<evidence type="ECO:0000313" key="2">
    <source>
        <dbReference type="EMBL" id="GFS01266.1"/>
    </source>
</evidence>
<feature type="chain" id="PRO_5043898751" evidence="1">
    <location>
        <begin position="25"/>
        <end position="78"/>
    </location>
</feature>